<dbReference type="AlphaFoldDB" id="A0A1W6L5X2"/>
<evidence type="ECO:0000313" key="3">
    <source>
        <dbReference type="EMBL" id="ARN19654.1"/>
    </source>
</evidence>
<reference evidence="3 4" key="1">
    <citation type="submission" date="2016-04" db="EMBL/GenBank/DDBJ databases">
        <title>Complete genome sequence of natural rubber-degrading, novel Gram-negative bacterium, Rhizobacter gummiphilus strain NS21.</title>
        <authorList>
            <person name="Tabata M."/>
            <person name="Kasai D."/>
            <person name="Fukuda M."/>
        </authorList>
    </citation>
    <scope>NUCLEOTIDE SEQUENCE [LARGE SCALE GENOMIC DNA]</scope>
    <source>
        <strain evidence="3 4">NS21</strain>
    </source>
</reference>
<dbReference type="STRING" id="946333.A4W93_06855"/>
<evidence type="ECO:0000256" key="2">
    <source>
        <dbReference type="SAM" id="SignalP"/>
    </source>
</evidence>
<name>A0A1W6L5X2_9BURK</name>
<organism evidence="3 4">
    <name type="scientific">Piscinibacter gummiphilus</name>
    <dbReference type="NCBI Taxonomy" id="946333"/>
    <lineage>
        <taxon>Bacteria</taxon>
        <taxon>Pseudomonadati</taxon>
        <taxon>Pseudomonadota</taxon>
        <taxon>Betaproteobacteria</taxon>
        <taxon>Burkholderiales</taxon>
        <taxon>Sphaerotilaceae</taxon>
        <taxon>Piscinibacter</taxon>
    </lineage>
</organism>
<proteinExistence type="predicted"/>
<evidence type="ECO:0000256" key="1">
    <source>
        <dbReference type="SAM" id="MobiDB-lite"/>
    </source>
</evidence>
<accession>A0A1W6L5X2</accession>
<dbReference type="EMBL" id="CP015118">
    <property type="protein sequence ID" value="ARN19654.1"/>
    <property type="molecule type" value="Genomic_DNA"/>
</dbReference>
<feature type="region of interest" description="Disordered" evidence="1">
    <location>
        <begin position="29"/>
        <end position="54"/>
    </location>
</feature>
<feature type="region of interest" description="Disordered" evidence="1">
    <location>
        <begin position="101"/>
        <end position="140"/>
    </location>
</feature>
<keyword evidence="2" id="KW-0732">Signal</keyword>
<evidence type="ECO:0000313" key="4">
    <source>
        <dbReference type="Proteomes" id="UP000193427"/>
    </source>
</evidence>
<feature type="signal peptide" evidence="2">
    <location>
        <begin position="1"/>
        <end position="27"/>
    </location>
</feature>
<feature type="compositionally biased region" description="Basic and acidic residues" evidence="1">
    <location>
        <begin position="36"/>
        <end position="46"/>
    </location>
</feature>
<protein>
    <submittedName>
        <fullName evidence="3">Uncharacterized protein</fullName>
    </submittedName>
</protein>
<sequence length="140" mass="14676">MTGDFTMSARSPLLALAAAAMCFGAVAASPTPPADAKARYQQERANCESGNTNQDKATCLREAGAALNESRRGGLTSSSQLEANALARCKALPEADRADCQSRVNNDSNTTVKGSVQGGGVIKETTTRWVMTPEGEKRLP</sequence>
<dbReference type="Proteomes" id="UP000193427">
    <property type="component" value="Chromosome"/>
</dbReference>
<keyword evidence="4" id="KW-1185">Reference proteome</keyword>
<feature type="chain" id="PRO_5012845751" evidence="2">
    <location>
        <begin position="28"/>
        <end position="140"/>
    </location>
</feature>
<feature type="compositionally biased region" description="Polar residues" evidence="1">
    <location>
        <begin position="102"/>
        <end position="114"/>
    </location>
</feature>
<gene>
    <name evidence="3" type="ORF">A4W93_06855</name>
</gene>
<dbReference type="KEGG" id="rgu:A4W93_06855"/>